<dbReference type="Pfam" id="PF10825">
    <property type="entry name" value="DUF2752"/>
    <property type="match status" value="1"/>
</dbReference>
<feature type="transmembrane region" description="Helical" evidence="1">
    <location>
        <begin position="51"/>
        <end position="73"/>
    </location>
</feature>
<gene>
    <name evidence="2" type="ORF">ACFFU1_11210</name>
</gene>
<organism evidence="2 3">
    <name type="scientific">Algibacter miyuki</name>
    <dbReference type="NCBI Taxonomy" id="1306933"/>
    <lineage>
        <taxon>Bacteria</taxon>
        <taxon>Pseudomonadati</taxon>
        <taxon>Bacteroidota</taxon>
        <taxon>Flavobacteriia</taxon>
        <taxon>Flavobacteriales</taxon>
        <taxon>Flavobacteriaceae</taxon>
        <taxon>Algibacter</taxon>
    </lineage>
</organism>
<comment type="caution">
    <text evidence="2">The sequence shown here is derived from an EMBL/GenBank/DDBJ whole genome shotgun (WGS) entry which is preliminary data.</text>
</comment>
<keyword evidence="1" id="KW-0812">Transmembrane</keyword>
<dbReference type="EMBL" id="JBHMFA010000006">
    <property type="protein sequence ID" value="MFB9105471.1"/>
    <property type="molecule type" value="Genomic_DNA"/>
</dbReference>
<keyword evidence="3" id="KW-1185">Reference proteome</keyword>
<dbReference type="InterPro" id="IPR021215">
    <property type="entry name" value="DUF2752"/>
</dbReference>
<feature type="transmembrane region" description="Helical" evidence="1">
    <location>
        <begin position="85"/>
        <end position="103"/>
    </location>
</feature>
<keyword evidence="1" id="KW-1133">Transmembrane helix</keyword>
<protein>
    <submittedName>
        <fullName evidence="2">DUF2752 domain-containing protein</fullName>
    </submittedName>
</protein>
<proteinExistence type="predicted"/>
<keyword evidence="1" id="KW-0472">Membrane</keyword>
<dbReference type="Proteomes" id="UP001589590">
    <property type="component" value="Unassembled WGS sequence"/>
</dbReference>
<name>A0ABV5H0Q7_9FLAO</name>
<evidence type="ECO:0000313" key="3">
    <source>
        <dbReference type="Proteomes" id="UP001589590"/>
    </source>
</evidence>
<dbReference type="RefSeq" id="WP_336622082.1">
    <property type="nucleotide sequence ID" value="NZ_JAUFQP010000001.1"/>
</dbReference>
<accession>A0ABV5H0Q7</accession>
<reference evidence="2 3" key="1">
    <citation type="submission" date="2024-09" db="EMBL/GenBank/DDBJ databases">
        <authorList>
            <person name="Sun Q."/>
            <person name="Mori K."/>
        </authorList>
    </citation>
    <scope>NUCLEOTIDE SEQUENCE [LARGE SCALE GENOMIC DNA]</scope>
    <source>
        <strain evidence="2 3">CECT 8300</strain>
    </source>
</reference>
<evidence type="ECO:0000256" key="1">
    <source>
        <dbReference type="SAM" id="Phobius"/>
    </source>
</evidence>
<evidence type="ECO:0000313" key="2">
    <source>
        <dbReference type="EMBL" id="MFB9105471.1"/>
    </source>
</evidence>
<sequence length="107" mass="12119">MAFVILAHSEYNTMQSLEKYMLPCLNKKLFGVECMGCGIQRAFSLLLHGDFVAAFKMYPAIYPLLILVIYIGINAFFKFKQSNKVITVVAIMTVITIITSYLIKIIN</sequence>